<dbReference type="GO" id="GO:0016705">
    <property type="term" value="F:oxidoreductase activity, acting on paired donors, with incorporation or reduction of molecular oxygen"/>
    <property type="evidence" value="ECO:0007669"/>
    <property type="project" value="InterPro"/>
</dbReference>
<keyword evidence="2" id="KW-0560">Oxidoreductase</keyword>
<sequence length="111" mass="12650">MVPISLVLVVLVAIFYLRKWNRWRRMPPGPWGWPIVGSAFSVSVRRPWDSYSKLARKFGGIMSVSMSMSAEDIIISDYDLALEFFNKPEFTPRPMHMFVLDIRDGGPEGAG</sequence>
<proteinExistence type="inferred from homology"/>
<name>A0A7R8W742_9CRUS</name>
<evidence type="ECO:0000256" key="2">
    <source>
        <dbReference type="ARBA" id="ARBA00023033"/>
    </source>
</evidence>
<reference evidence="3" key="1">
    <citation type="submission" date="2020-11" db="EMBL/GenBank/DDBJ databases">
        <authorList>
            <person name="Tran Van P."/>
        </authorList>
    </citation>
    <scope>NUCLEOTIDE SEQUENCE</scope>
</reference>
<evidence type="ECO:0000313" key="3">
    <source>
        <dbReference type="EMBL" id="CAD7223799.1"/>
    </source>
</evidence>
<dbReference type="InterPro" id="IPR001128">
    <property type="entry name" value="Cyt_P450"/>
</dbReference>
<dbReference type="AlphaFoldDB" id="A0A7R8W742"/>
<accession>A0A7R8W742</accession>
<keyword evidence="2" id="KW-0503">Monooxygenase</keyword>
<dbReference type="Gene3D" id="1.10.630.10">
    <property type="entry name" value="Cytochrome P450"/>
    <property type="match status" value="1"/>
</dbReference>
<dbReference type="InterPro" id="IPR036396">
    <property type="entry name" value="Cyt_P450_sf"/>
</dbReference>
<dbReference type="GO" id="GO:0005506">
    <property type="term" value="F:iron ion binding"/>
    <property type="evidence" value="ECO:0007669"/>
    <property type="project" value="InterPro"/>
</dbReference>
<dbReference type="PANTHER" id="PTHR24299">
    <property type="entry name" value="CYTOCHROME P450 FAMILY 1"/>
    <property type="match status" value="1"/>
</dbReference>
<evidence type="ECO:0000256" key="1">
    <source>
        <dbReference type="ARBA" id="ARBA00010617"/>
    </source>
</evidence>
<dbReference type="GO" id="GO:0020037">
    <property type="term" value="F:heme binding"/>
    <property type="evidence" value="ECO:0007669"/>
    <property type="project" value="InterPro"/>
</dbReference>
<comment type="similarity">
    <text evidence="1">Belongs to the cytochrome P450 family.</text>
</comment>
<gene>
    <name evidence="3" type="ORF">CTOB1V02_LOCUS1778</name>
</gene>
<dbReference type="Pfam" id="PF00067">
    <property type="entry name" value="p450"/>
    <property type="match status" value="1"/>
</dbReference>
<protein>
    <submittedName>
        <fullName evidence="3">Uncharacterized protein</fullName>
    </submittedName>
</protein>
<organism evidence="3">
    <name type="scientific">Cyprideis torosa</name>
    <dbReference type="NCBI Taxonomy" id="163714"/>
    <lineage>
        <taxon>Eukaryota</taxon>
        <taxon>Metazoa</taxon>
        <taxon>Ecdysozoa</taxon>
        <taxon>Arthropoda</taxon>
        <taxon>Crustacea</taxon>
        <taxon>Oligostraca</taxon>
        <taxon>Ostracoda</taxon>
        <taxon>Podocopa</taxon>
        <taxon>Podocopida</taxon>
        <taxon>Cytherocopina</taxon>
        <taxon>Cytheroidea</taxon>
        <taxon>Cytherideidae</taxon>
        <taxon>Cyprideis</taxon>
    </lineage>
</organism>
<dbReference type="GO" id="GO:0004497">
    <property type="term" value="F:monooxygenase activity"/>
    <property type="evidence" value="ECO:0007669"/>
    <property type="project" value="UniProtKB-KW"/>
</dbReference>
<dbReference type="EMBL" id="OB660256">
    <property type="protein sequence ID" value="CAD7223799.1"/>
    <property type="molecule type" value="Genomic_DNA"/>
</dbReference>
<dbReference type="SUPFAM" id="SSF48264">
    <property type="entry name" value="Cytochrome P450"/>
    <property type="match status" value="1"/>
</dbReference>